<proteinExistence type="predicted"/>
<dbReference type="Proteomes" id="UP000569329">
    <property type="component" value="Unassembled WGS sequence"/>
</dbReference>
<reference evidence="1 2" key="1">
    <citation type="submission" date="2020-07" db="EMBL/GenBank/DDBJ databases">
        <title>Sequencing the genomes of 1000 actinobacteria strains.</title>
        <authorList>
            <person name="Klenk H.-P."/>
        </authorList>
    </citation>
    <scope>NUCLEOTIDE SEQUENCE [LARGE SCALE GENOMIC DNA]</scope>
    <source>
        <strain evidence="1 2">DSM 45975</strain>
    </source>
</reference>
<keyword evidence="2" id="KW-1185">Reference proteome</keyword>
<comment type="caution">
    <text evidence="1">The sequence shown here is derived from an EMBL/GenBank/DDBJ whole genome shotgun (WGS) entry which is preliminary data.</text>
</comment>
<evidence type="ECO:0000313" key="2">
    <source>
        <dbReference type="Proteomes" id="UP000569329"/>
    </source>
</evidence>
<dbReference type="SUPFAM" id="SSF53335">
    <property type="entry name" value="S-adenosyl-L-methionine-dependent methyltransferases"/>
    <property type="match status" value="1"/>
</dbReference>
<evidence type="ECO:0000313" key="1">
    <source>
        <dbReference type="EMBL" id="MBA8826479.1"/>
    </source>
</evidence>
<accession>A0A839E0N8</accession>
<dbReference type="InterPro" id="IPR029063">
    <property type="entry name" value="SAM-dependent_MTases_sf"/>
</dbReference>
<sequence length="200" mass="21852">MTTDEIGLSGTTIRFAHPTAGADLLYEGVGDEKFPPYWAELWPSGVELAYEVSTYELGGLSVLELGCGVGLPSIAAALSGGRVLATDRSRDAAELAGDNARRNGVTVETAECSWEQPDSLLEGAPWDLVLAADVLYEQRNVSWLLSLLPRLVDRAGEVWITDPRRTRADDFLTGVVEDWRLSTSATRIPAVDLHRLRLRK</sequence>
<dbReference type="PANTHER" id="PTHR14614">
    <property type="entry name" value="HEPATOCELLULAR CARCINOMA-ASSOCIATED ANTIGEN"/>
    <property type="match status" value="1"/>
</dbReference>
<organism evidence="1 2">
    <name type="scientific">Halosaccharopolyspora lacisalsi</name>
    <dbReference type="NCBI Taxonomy" id="1000566"/>
    <lineage>
        <taxon>Bacteria</taxon>
        <taxon>Bacillati</taxon>
        <taxon>Actinomycetota</taxon>
        <taxon>Actinomycetes</taxon>
        <taxon>Pseudonocardiales</taxon>
        <taxon>Pseudonocardiaceae</taxon>
        <taxon>Halosaccharopolyspora</taxon>
    </lineage>
</organism>
<dbReference type="RefSeq" id="WP_182545678.1">
    <property type="nucleotide sequence ID" value="NZ_JACGWZ010000005.1"/>
</dbReference>
<dbReference type="Gene3D" id="3.40.50.150">
    <property type="entry name" value="Vaccinia Virus protein VP39"/>
    <property type="match status" value="1"/>
</dbReference>
<dbReference type="InterPro" id="IPR019410">
    <property type="entry name" value="Methyltransf_16"/>
</dbReference>
<dbReference type="EMBL" id="JACGWZ010000005">
    <property type="protein sequence ID" value="MBA8826479.1"/>
    <property type="molecule type" value="Genomic_DNA"/>
</dbReference>
<dbReference type="CDD" id="cd02440">
    <property type="entry name" value="AdoMet_MTases"/>
    <property type="match status" value="1"/>
</dbReference>
<dbReference type="Pfam" id="PF10294">
    <property type="entry name" value="Methyltransf_16"/>
    <property type="match status" value="1"/>
</dbReference>
<dbReference type="PANTHER" id="PTHR14614:SF132">
    <property type="entry name" value="PROTEIN-LYSINE METHYLTRANSFERASE C42C1.13"/>
    <property type="match status" value="1"/>
</dbReference>
<gene>
    <name evidence="1" type="ORF">FHX42_003855</name>
</gene>
<protein>
    <submittedName>
        <fullName evidence="1">Putative nicotinamide N-methyase</fullName>
    </submittedName>
</protein>
<dbReference type="AlphaFoldDB" id="A0A839E0N8"/>
<name>A0A839E0N8_9PSEU</name>